<dbReference type="PANTHER" id="PTHR22576:SF41">
    <property type="entry name" value="CASPASE 14, APOPTOSIS-RELATED CYSTEINE PEPTIDASE"/>
    <property type="match status" value="1"/>
</dbReference>
<evidence type="ECO:0000256" key="1">
    <source>
        <dbReference type="ARBA" id="ARBA00010134"/>
    </source>
</evidence>
<name>A0AAW1AZN8_CROAD</name>
<dbReference type="PRINTS" id="PR00376">
    <property type="entry name" value="IL1BCENZYME"/>
</dbReference>
<gene>
    <name evidence="5" type="ORF">NXF25_014455</name>
</gene>
<dbReference type="SUPFAM" id="SSF52129">
    <property type="entry name" value="Caspase-like"/>
    <property type="match status" value="1"/>
</dbReference>
<dbReference type="PROSITE" id="PS50208">
    <property type="entry name" value="CASPASE_P20"/>
    <property type="match status" value="1"/>
</dbReference>
<dbReference type="EMBL" id="JAOTOJ010000010">
    <property type="protein sequence ID" value="KAK9395109.1"/>
    <property type="molecule type" value="Genomic_DNA"/>
</dbReference>
<dbReference type="InterPro" id="IPR001309">
    <property type="entry name" value="Pept_C14_p20"/>
</dbReference>
<dbReference type="InterPro" id="IPR052039">
    <property type="entry name" value="Caspase-related_regulators"/>
</dbReference>
<dbReference type="Pfam" id="PF00656">
    <property type="entry name" value="Peptidase_C14"/>
    <property type="match status" value="1"/>
</dbReference>
<dbReference type="PROSITE" id="PS01122">
    <property type="entry name" value="CASPASE_CYS"/>
    <property type="match status" value="1"/>
</dbReference>
<protein>
    <submittedName>
        <fullName evidence="5">Caspase-3-like</fullName>
    </submittedName>
</protein>
<comment type="caution">
    <text evidence="5">The sequence shown here is derived from an EMBL/GenBank/DDBJ whole genome shotgun (WGS) entry which is preliminary data.</text>
</comment>
<dbReference type="GO" id="GO:0004197">
    <property type="term" value="F:cysteine-type endopeptidase activity"/>
    <property type="evidence" value="ECO:0007669"/>
    <property type="project" value="InterPro"/>
</dbReference>
<evidence type="ECO:0000259" key="4">
    <source>
        <dbReference type="PROSITE" id="PS50208"/>
    </source>
</evidence>
<evidence type="ECO:0000313" key="6">
    <source>
        <dbReference type="Proteomes" id="UP001474421"/>
    </source>
</evidence>
<dbReference type="FunFam" id="3.40.50.1460:FF:000024">
    <property type="entry name" value="Caspase 21"/>
    <property type="match status" value="1"/>
</dbReference>
<feature type="domain" description="Caspase family p10" evidence="3">
    <location>
        <begin position="148"/>
        <end position="239"/>
    </location>
</feature>
<evidence type="ECO:0000259" key="3">
    <source>
        <dbReference type="PROSITE" id="PS50207"/>
    </source>
</evidence>
<organism evidence="5 6">
    <name type="scientific">Crotalus adamanteus</name>
    <name type="common">Eastern diamondback rattlesnake</name>
    <dbReference type="NCBI Taxonomy" id="8729"/>
    <lineage>
        <taxon>Eukaryota</taxon>
        <taxon>Metazoa</taxon>
        <taxon>Chordata</taxon>
        <taxon>Craniata</taxon>
        <taxon>Vertebrata</taxon>
        <taxon>Euteleostomi</taxon>
        <taxon>Lepidosauria</taxon>
        <taxon>Squamata</taxon>
        <taxon>Bifurcata</taxon>
        <taxon>Unidentata</taxon>
        <taxon>Episquamata</taxon>
        <taxon>Toxicofera</taxon>
        <taxon>Serpentes</taxon>
        <taxon>Colubroidea</taxon>
        <taxon>Viperidae</taxon>
        <taxon>Crotalinae</taxon>
        <taxon>Crotalus</taxon>
    </lineage>
</organism>
<evidence type="ECO:0000256" key="2">
    <source>
        <dbReference type="RuleBase" id="RU003971"/>
    </source>
</evidence>
<comment type="similarity">
    <text evidence="1 2">Belongs to the peptidase C14A family.</text>
</comment>
<dbReference type="Gene3D" id="3.40.50.1460">
    <property type="match status" value="1"/>
</dbReference>
<dbReference type="InterPro" id="IPR002138">
    <property type="entry name" value="Pept_C14_p10"/>
</dbReference>
<dbReference type="AlphaFoldDB" id="A0AAW1AZN8"/>
<accession>A0AAW1AZN8</accession>
<proteinExistence type="inferred from homology"/>
<keyword evidence="6" id="KW-1185">Reference proteome</keyword>
<dbReference type="InterPro" id="IPR029030">
    <property type="entry name" value="Caspase-like_dom_sf"/>
</dbReference>
<dbReference type="PROSITE" id="PS50207">
    <property type="entry name" value="CASPASE_P10"/>
    <property type="match status" value="1"/>
</dbReference>
<dbReference type="SMART" id="SM00115">
    <property type="entry name" value="CASc"/>
    <property type="match status" value="1"/>
</dbReference>
<sequence length="250" mass="28943">MACPRRNRAVIIVNHQFLQAKERLKSRLGARREADKLFKALSNCNYDVKIFLDVTAKEIEEVYEEESQAEHGKYFVSILSSHGEEGSITDCQGQAVKLTRIYKILSPERCPYLVGKPKIFFIQACRGNRFDDGIYIETDSGAPDEDCFLHYLSIPENTTVMFSCSPGYVSFSNQWESMFLKALLEVLEGEKRKMEITQLMTWINWKIAFFCEAKGSEYKGKKEMPCFVTNMVEEIKPFEQDRECSDYLDH</sequence>
<feature type="domain" description="Caspase family p20" evidence="4">
    <location>
        <begin position="5"/>
        <end position="129"/>
    </location>
</feature>
<reference evidence="5 6" key="1">
    <citation type="journal article" date="2024" name="Proc. Natl. Acad. Sci. U.S.A.">
        <title>The genetic regulatory architecture and epigenomic basis for age-related changes in rattlesnake venom.</title>
        <authorList>
            <person name="Hogan M.P."/>
            <person name="Holding M.L."/>
            <person name="Nystrom G.S."/>
            <person name="Colston T.J."/>
            <person name="Bartlett D.A."/>
            <person name="Mason A.J."/>
            <person name="Ellsworth S.A."/>
            <person name="Rautsaw R.M."/>
            <person name="Lawrence K.C."/>
            <person name="Strickland J.L."/>
            <person name="He B."/>
            <person name="Fraser P."/>
            <person name="Margres M.J."/>
            <person name="Gilbert D.M."/>
            <person name="Gibbs H.L."/>
            <person name="Parkinson C.L."/>
            <person name="Rokyta D.R."/>
        </authorList>
    </citation>
    <scope>NUCLEOTIDE SEQUENCE [LARGE SCALE GENOMIC DNA]</scope>
    <source>
        <strain evidence="5">DRR0105</strain>
    </source>
</reference>
<dbReference type="InterPro" id="IPR011600">
    <property type="entry name" value="Pept_C14_caspase"/>
</dbReference>
<dbReference type="Proteomes" id="UP001474421">
    <property type="component" value="Unassembled WGS sequence"/>
</dbReference>
<dbReference type="PANTHER" id="PTHR22576">
    <property type="entry name" value="MUCOSA ASSOCIATED LYMPHOID TISSUE LYMPHOMA TRANSLOCATION PROTEIN 1/PARACASPASE"/>
    <property type="match status" value="1"/>
</dbReference>
<dbReference type="GO" id="GO:0006508">
    <property type="term" value="P:proteolysis"/>
    <property type="evidence" value="ECO:0007669"/>
    <property type="project" value="InterPro"/>
</dbReference>
<dbReference type="InterPro" id="IPR033139">
    <property type="entry name" value="Caspase_cys_AS"/>
</dbReference>
<evidence type="ECO:0000313" key="5">
    <source>
        <dbReference type="EMBL" id="KAK9395109.1"/>
    </source>
</evidence>
<dbReference type="InterPro" id="IPR015917">
    <property type="entry name" value="Pept_C14A"/>
</dbReference>